<dbReference type="RefSeq" id="XP_033605181.1">
    <property type="nucleotide sequence ID" value="XM_033746269.1"/>
</dbReference>
<sequence length="167" mass="18617">MPGGKEERGKGFVGQECKLQRHSLDILLCIVENGMVFSLAGVQVTMLFRGELFNVPKLATPGQAIRLPAISKLLNRLHIASDRTGIVNSSSSKVSPLSTLSRAPRKSKPRTYIQYLPHTLSQLDPWTRQNQCSAQHGPIQSPIHNSFEPRRLLRLEDSVKNVLKPSR</sequence>
<dbReference type="Proteomes" id="UP000799437">
    <property type="component" value="Unassembled WGS sequence"/>
</dbReference>
<evidence type="ECO:0000313" key="1">
    <source>
        <dbReference type="EMBL" id="KAF2762730.1"/>
    </source>
</evidence>
<dbReference type="GeneID" id="54487323"/>
<dbReference type="AlphaFoldDB" id="A0A6A6WKK4"/>
<accession>A0A6A6WKK4</accession>
<proteinExistence type="predicted"/>
<name>A0A6A6WKK4_9PEZI</name>
<evidence type="ECO:0000313" key="2">
    <source>
        <dbReference type="Proteomes" id="UP000799437"/>
    </source>
</evidence>
<keyword evidence="2" id="KW-1185">Reference proteome</keyword>
<gene>
    <name evidence="1" type="ORF">EJ05DRAFT_495593</name>
</gene>
<protein>
    <submittedName>
        <fullName evidence="1">Uncharacterized protein</fullName>
    </submittedName>
</protein>
<dbReference type="EMBL" id="ML996565">
    <property type="protein sequence ID" value="KAF2762730.1"/>
    <property type="molecule type" value="Genomic_DNA"/>
</dbReference>
<reference evidence="1" key="1">
    <citation type="journal article" date="2020" name="Stud. Mycol.">
        <title>101 Dothideomycetes genomes: a test case for predicting lifestyles and emergence of pathogens.</title>
        <authorList>
            <person name="Haridas S."/>
            <person name="Albert R."/>
            <person name="Binder M."/>
            <person name="Bloem J."/>
            <person name="Labutti K."/>
            <person name="Salamov A."/>
            <person name="Andreopoulos B."/>
            <person name="Baker S."/>
            <person name="Barry K."/>
            <person name="Bills G."/>
            <person name="Bluhm B."/>
            <person name="Cannon C."/>
            <person name="Castanera R."/>
            <person name="Culley D."/>
            <person name="Daum C."/>
            <person name="Ezra D."/>
            <person name="Gonzalez J."/>
            <person name="Henrissat B."/>
            <person name="Kuo A."/>
            <person name="Liang C."/>
            <person name="Lipzen A."/>
            <person name="Lutzoni F."/>
            <person name="Magnuson J."/>
            <person name="Mondo S."/>
            <person name="Nolan M."/>
            <person name="Ohm R."/>
            <person name="Pangilinan J."/>
            <person name="Park H.-J."/>
            <person name="Ramirez L."/>
            <person name="Alfaro M."/>
            <person name="Sun H."/>
            <person name="Tritt A."/>
            <person name="Yoshinaga Y."/>
            <person name="Zwiers L.-H."/>
            <person name="Turgeon B."/>
            <person name="Goodwin S."/>
            <person name="Spatafora J."/>
            <person name="Crous P."/>
            <person name="Grigoriev I."/>
        </authorList>
    </citation>
    <scope>NUCLEOTIDE SEQUENCE</scope>
    <source>
        <strain evidence="1">CBS 121739</strain>
    </source>
</reference>
<organism evidence="1 2">
    <name type="scientific">Pseudovirgaria hyperparasitica</name>
    <dbReference type="NCBI Taxonomy" id="470096"/>
    <lineage>
        <taxon>Eukaryota</taxon>
        <taxon>Fungi</taxon>
        <taxon>Dikarya</taxon>
        <taxon>Ascomycota</taxon>
        <taxon>Pezizomycotina</taxon>
        <taxon>Dothideomycetes</taxon>
        <taxon>Dothideomycetes incertae sedis</taxon>
        <taxon>Acrospermales</taxon>
        <taxon>Acrospermaceae</taxon>
        <taxon>Pseudovirgaria</taxon>
    </lineage>
</organism>